<dbReference type="Pfam" id="PF07683">
    <property type="entry name" value="CobW_C"/>
    <property type="match status" value="1"/>
</dbReference>
<accession>A0AB74U465</accession>
<dbReference type="InterPro" id="IPR003495">
    <property type="entry name" value="CobW/HypB/UreG_nucleotide-bd"/>
</dbReference>
<dbReference type="SMART" id="SM00833">
    <property type="entry name" value="CobW_C"/>
    <property type="match status" value="1"/>
</dbReference>
<feature type="domain" description="CobW C-terminal" evidence="2">
    <location>
        <begin position="233"/>
        <end position="319"/>
    </location>
</feature>
<dbReference type="InterPro" id="IPR011629">
    <property type="entry name" value="CobW-like_C"/>
</dbReference>
<dbReference type="GO" id="GO:0005737">
    <property type="term" value="C:cytoplasm"/>
    <property type="evidence" value="ECO:0007669"/>
    <property type="project" value="TreeGrafter"/>
</dbReference>
<dbReference type="SUPFAM" id="SSF90002">
    <property type="entry name" value="Hypothetical protein YjiA, C-terminal domain"/>
    <property type="match status" value="1"/>
</dbReference>
<gene>
    <name evidence="3" type="ORF">ABV408_16480</name>
</gene>
<comment type="function">
    <text evidence="1">Zinc chaperone that directly transfers zinc cofactor to target proteins, thereby activating them. Zinc is transferred from the CXCC motif in the GTPase domain to the zinc binding site in target proteins in a process requiring GTP hydrolysis.</text>
</comment>
<dbReference type="Gene3D" id="3.40.50.300">
    <property type="entry name" value="P-loop containing nucleotide triphosphate hydrolases"/>
    <property type="match status" value="1"/>
</dbReference>
<evidence type="ECO:0000256" key="1">
    <source>
        <dbReference type="ARBA" id="ARBA00045658"/>
    </source>
</evidence>
<dbReference type="PANTHER" id="PTHR13748:SF62">
    <property type="entry name" value="COBW DOMAIN-CONTAINING PROTEIN"/>
    <property type="match status" value="1"/>
</dbReference>
<dbReference type="PANTHER" id="PTHR13748">
    <property type="entry name" value="COBW-RELATED"/>
    <property type="match status" value="1"/>
</dbReference>
<dbReference type="SUPFAM" id="SSF52540">
    <property type="entry name" value="P-loop containing nucleoside triphosphate hydrolases"/>
    <property type="match status" value="1"/>
</dbReference>
<protein>
    <submittedName>
        <fullName evidence="3">CobW family GTP-binding protein</fullName>
    </submittedName>
</protein>
<dbReference type="AlphaFoldDB" id="A0AB74U465"/>
<dbReference type="EMBL" id="CP159578">
    <property type="protein sequence ID" value="XCJ79021.1"/>
    <property type="molecule type" value="Genomic_DNA"/>
</dbReference>
<name>A0AB74U465_9GAMM</name>
<evidence type="ECO:0000313" key="3">
    <source>
        <dbReference type="EMBL" id="XCJ79021.1"/>
    </source>
</evidence>
<proteinExistence type="predicted"/>
<dbReference type="CDD" id="cd03112">
    <property type="entry name" value="CobW-like"/>
    <property type="match status" value="1"/>
</dbReference>
<dbReference type="InterPro" id="IPR027417">
    <property type="entry name" value="P-loop_NTPase"/>
</dbReference>
<dbReference type="Pfam" id="PF02492">
    <property type="entry name" value="cobW"/>
    <property type="match status" value="1"/>
</dbReference>
<dbReference type="RefSeq" id="WP_353979974.1">
    <property type="nucleotide sequence ID" value="NZ_CP159578.1"/>
</dbReference>
<dbReference type="InterPro" id="IPR051316">
    <property type="entry name" value="Zinc-reg_GTPase_activator"/>
</dbReference>
<evidence type="ECO:0000259" key="2">
    <source>
        <dbReference type="SMART" id="SM00833"/>
    </source>
</evidence>
<organism evidence="3">
    <name type="scientific">Salinicola endophyticus</name>
    <dbReference type="NCBI Taxonomy" id="1949083"/>
    <lineage>
        <taxon>Bacteria</taxon>
        <taxon>Pseudomonadati</taxon>
        <taxon>Pseudomonadota</taxon>
        <taxon>Gammaproteobacteria</taxon>
        <taxon>Oceanospirillales</taxon>
        <taxon>Halomonadaceae</taxon>
        <taxon>Salinicola</taxon>
    </lineage>
</organism>
<reference evidence="3" key="1">
    <citation type="submission" date="2024-06" db="EMBL/GenBank/DDBJ databases">
        <title>Complete genome of Salinicola endophyticus HNIBRBA4755.</title>
        <authorList>
            <person name="Shin S.Y."/>
            <person name="Kang H."/>
            <person name="Song J."/>
        </authorList>
    </citation>
    <scope>NUCLEOTIDE SEQUENCE</scope>
    <source>
        <strain evidence="3">HNIBRBA4755</strain>
    </source>
</reference>
<sequence length="319" mass="33793">MTDTNGVPGTIAVTLIAGYLGAGKTTWLNAHLRQGCGADTLVLVNDFGTLNVDAELIEHQGQHLLALSSGCLCCSLSDELGVQLSRLARWEQPPTSLIIETSGVARPGRIADLIRVARRYHLERIVTLVDLSTLTARLDDRRVGDLVAEQIIGATELVVNRAALLSPTSRQAAWQRLSALAPATTPIVCQSDAPSLYATVENGREPAPAFRAAVTGTGSTTAPGPAPGSSLDWQRFSITLPATLHRETLEALLSVHQHALARAKGFIDCAGRRYVFQWSGGRSSWTPTAPGRGGPSQLIGIGFRGVALAQLIAALEELA</sequence>